<gene>
    <name evidence="1" type="ORF">EVAR_74234_1</name>
</gene>
<protein>
    <submittedName>
        <fullName evidence="1">Uncharacterized protein</fullName>
    </submittedName>
</protein>
<proteinExistence type="predicted"/>
<keyword evidence="2" id="KW-1185">Reference proteome</keyword>
<reference evidence="1 2" key="1">
    <citation type="journal article" date="2019" name="Commun. Biol.">
        <title>The bagworm genome reveals a unique fibroin gene that provides high tensile strength.</title>
        <authorList>
            <person name="Kono N."/>
            <person name="Nakamura H."/>
            <person name="Ohtoshi R."/>
            <person name="Tomita M."/>
            <person name="Numata K."/>
            <person name="Arakawa K."/>
        </authorList>
    </citation>
    <scope>NUCLEOTIDE SEQUENCE [LARGE SCALE GENOMIC DNA]</scope>
</reference>
<organism evidence="1 2">
    <name type="scientific">Eumeta variegata</name>
    <name type="common">Bagworm moth</name>
    <name type="synonym">Eumeta japonica</name>
    <dbReference type="NCBI Taxonomy" id="151549"/>
    <lineage>
        <taxon>Eukaryota</taxon>
        <taxon>Metazoa</taxon>
        <taxon>Ecdysozoa</taxon>
        <taxon>Arthropoda</taxon>
        <taxon>Hexapoda</taxon>
        <taxon>Insecta</taxon>
        <taxon>Pterygota</taxon>
        <taxon>Neoptera</taxon>
        <taxon>Endopterygota</taxon>
        <taxon>Lepidoptera</taxon>
        <taxon>Glossata</taxon>
        <taxon>Ditrysia</taxon>
        <taxon>Tineoidea</taxon>
        <taxon>Psychidae</taxon>
        <taxon>Oiketicinae</taxon>
        <taxon>Eumeta</taxon>
    </lineage>
</organism>
<comment type="caution">
    <text evidence="1">The sequence shown here is derived from an EMBL/GenBank/DDBJ whole genome shotgun (WGS) entry which is preliminary data.</text>
</comment>
<sequence>MTGARGGGRGRRARSHRVNTAHFNFINNTGARQRGIYLFARRTRAAQPKGGSVPKGCQREPNTKASLSVHPSVIVLHLLKYNKKKLNILLLWPL</sequence>
<accession>A0A4C1SDB1</accession>
<name>A0A4C1SDB1_EUMVA</name>
<evidence type="ECO:0000313" key="2">
    <source>
        <dbReference type="Proteomes" id="UP000299102"/>
    </source>
</evidence>
<dbReference type="EMBL" id="BGZK01000004">
    <property type="protein sequence ID" value="GBO99835.1"/>
    <property type="molecule type" value="Genomic_DNA"/>
</dbReference>
<dbReference type="AlphaFoldDB" id="A0A4C1SDB1"/>
<dbReference type="Proteomes" id="UP000299102">
    <property type="component" value="Unassembled WGS sequence"/>
</dbReference>
<evidence type="ECO:0000313" key="1">
    <source>
        <dbReference type="EMBL" id="GBO99835.1"/>
    </source>
</evidence>